<dbReference type="EMBL" id="CAADRP010001918">
    <property type="protein sequence ID" value="VFU56144.1"/>
    <property type="molecule type" value="Genomic_DNA"/>
</dbReference>
<dbReference type="AlphaFoldDB" id="A0A6N2MRI6"/>
<name>A0A6N2MRI6_SALVM</name>
<gene>
    <name evidence="1" type="ORF">SVIM_LOCUS401918</name>
</gene>
<proteinExistence type="predicted"/>
<accession>A0A6N2MRI6</accession>
<protein>
    <submittedName>
        <fullName evidence="1">Uncharacterized protein</fullName>
    </submittedName>
</protein>
<evidence type="ECO:0000313" key="1">
    <source>
        <dbReference type="EMBL" id="VFU56144.1"/>
    </source>
</evidence>
<sequence length="90" mass="10255">MARMLEILLGSHLSTQRWWTFSTSVVKNGYICFRDLCYLFKIGTLKVSGFGFLADAYFSLKINKFEFSQESCKAAFNCSQQSLANLLLCC</sequence>
<organism evidence="1">
    <name type="scientific">Salix viminalis</name>
    <name type="common">Common osier</name>
    <name type="synonym">Basket willow</name>
    <dbReference type="NCBI Taxonomy" id="40686"/>
    <lineage>
        <taxon>Eukaryota</taxon>
        <taxon>Viridiplantae</taxon>
        <taxon>Streptophyta</taxon>
        <taxon>Embryophyta</taxon>
        <taxon>Tracheophyta</taxon>
        <taxon>Spermatophyta</taxon>
        <taxon>Magnoliopsida</taxon>
        <taxon>eudicotyledons</taxon>
        <taxon>Gunneridae</taxon>
        <taxon>Pentapetalae</taxon>
        <taxon>rosids</taxon>
        <taxon>fabids</taxon>
        <taxon>Malpighiales</taxon>
        <taxon>Salicaceae</taxon>
        <taxon>Saliceae</taxon>
        <taxon>Salix</taxon>
    </lineage>
</organism>
<reference evidence="1" key="1">
    <citation type="submission" date="2019-03" db="EMBL/GenBank/DDBJ databases">
        <authorList>
            <person name="Mank J."/>
            <person name="Almeida P."/>
        </authorList>
    </citation>
    <scope>NUCLEOTIDE SEQUENCE</scope>
    <source>
        <strain evidence="1">78183</strain>
    </source>
</reference>